<keyword evidence="3" id="KW-1185">Reference proteome</keyword>
<dbReference type="AlphaFoldDB" id="A0A0A6U9N6"/>
<protein>
    <submittedName>
        <fullName evidence="2">Uncharacterized protein</fullName>
    </submittedName>
</protein>
<gene>
    <name evidence="2" type="ORF">MB27_40890</name>
</gene>
<comment type="caution">
    <text evidence="2">The sequence shown here is derived from an EMBL/GenBank/DDBJ whole genome shotgun (WGS) entry which is preliminary data.</text>
</comment>
<evidence type="ECO:0000313" key="2">
    <source>
        <dbReference type="EMBL" id="KHD72755.1"/>
    </source>
</evidence>
<name>A0A0A6U9N6_ACTUT</name>
<proteinExistence type="predicted"/>
<reference evidence="2 3" key="1">
    <citation type="submission" date="2014-10" db="EMBL/GenBank/DDBJ databases">
        <title>Draft genome sequence of Actinoplanes utahensis NRRL 12052.</title>
        <authorList>
            <person name="Velasco-Bucheli B."/>
            <person name="del Cerro C."/>
            <person name="Hormigo D."/>
            <person name="Garcia J.L."/>
            <person name="Acebal C."/>
            <person name="Arroyo M."/>
            <person name="de la Mata I."/>
        </authorList>
    </citation>
    <scope>NUCLEOTIDE SEQUENCE [LARGE SCALE GENOMIC DNA]</scope>
    <source>
        <strain evidence="2 3">NRRL 12052</strain>
    </source>
</reference>
<feature type="compositionally biased region" description="Gly residues" evidence="1">
    <location>
        <begin position="185"/>
        <end position="201"/>
    </location>
</feature>
<feature type="compositionally biased region" description="Low complexity" evidence="1">
    <location>
        <begin position="143"/>
        <end position="157"/>
    </location>
</feature>
<sequence>MRNRARYLLMGTTTMLVAFGGMLAVYADWSVPGVSAVTAQAAGMPRGSTPRILEKPGEVVVRWRRQEITPGSPMDHYLVIAHHAGGPAKPDISRTVVAGGAATESVSFTTGELAGGRWYWTVTPKLHGWSGDASPKSEELTLPAAPAARPASPSGTATAGGGAVEPGPATTATAPAGPGASPAGSGKGPAGSPGAGTGSGGHGKRPEPKVTTTGPGAPERVPAPAPIESESTAVEPPPAVG</sequence>
<evidence type="ECO:0000313" key="3">
    <source>
        <dbReference type="Proteomes" id="UP000054537"/>
    </source>
</evidence>
<accession>A0A0A6U9N6</accession>
<dbReference type="OrthoDB" id="3298563at2"/>
<organism evidence="2 3">
    <name type="scientific">Actinoplanes utahensis</name>
    <dbReference type="NCBI Taxonomy" id="1869"/>
    <lineage>
        <taxon>Bacteria</taxon>
        <taxon>Bacillati</taxon>
        <taxon>Actinomycetota</taxon>
        <taxon>Actinomycetes</taxon>
        <taxon>Micromonosporales</taxon>
        <taxon>Micromonosporaceae</taxon>
        <taxon>Actinoplanes</taxon>
    </lineage>
</organism>
<evidence type="ECO:0000256" key="1">
    <source>
        <dbReference type="SAM" id="MobiDB-lite"/>
    </source>
</evidence>
<dbReference type="RefSeq" id="WP_043533464.1">
    <property type="nucleotide sequence ID" value="NZ_BAABKU010000003.1"/>
</dbReference>
<feature type="compositionally biased region" description="Low complexity" evidence="1">
    <location>
        <begin position="165"/>
        <end position="184"/>
    </location>
</feature>
<dbReference type="Proteomes" id="UP000054537">
    <property type="component" value="Unassembled WGS sequence"/>
</dbReference>
<feature type="region of interest" description="Disordered" evidence="1">
    <location>
        <begin position="130"/>
        <end position="241"/>
    </location>
</feature>
<dbReference type="EMBL" id="JRTT01000137">
    <property type="protein sequence ID" value="KHD72755.1"/>
    <property type="molecule type" value="Genomic_DNA"/>
</dbReference>